<dbReference type="KEGG" id="msk:MSUIS_04380"/>
<dbReference type="Pfam" id="PF11074">
    <property type="entry name" value="DUF2779"/>
    <property type="match status" value="1"/>
</dbReference>
<evidence type="ECO:0000313" key="2">
    <source>
        <dbReference type="EMBL" id="CBZ40531.1"/>
    </source>
</evidence>
<protein>
    <recommendedName>
        <fullName evidence="1">DUF2779 domain-containing protein</fullName>
    </recommendedName>
</protein>
<sequence>MIPIPKGLESVFVLNFSNFKHSCERPLEFSFLSSVELQNVVEKDDSKDKNMSFLGIAFTQNEWKWNIMKKINKNIESMLYDAFLDKLMEILHLKIEDIYFFQGDQEQWEIFMKEIEKKEVALIYNPRIQLLNIRNIQLPIILSPGALLFHKNKFSCFLFSESLRPGNIFFAEFTFYHYWLTKYLSVDIQDLTIFWKPIKEEKDSATFSFTLPKVKTLSKSSPNKRISIHQALGVPLPDYKDSWFSKFLSREEYSQKFETSSQLTELEIEKITQSCELLSEEIIKRMMEIQSIALKLIEKITEEYTPSEWFKKVNWREVIELTSLSENKKLTERFSFFTSDTPSYRTAISFIFPNYSLLTTPIVPIQKALLLGGELQKEKLNSELKSNEFDFFLSYYFCKKVFAGTKISSSAIFSHEGKKELNNRIVSIEWKVYYDFESYSEMLTQASFQIYQLNNLVVKEDLIFNPEKDYSSFEEECVIGLARPLIIITIMSGINLKEFNSENLLSLSEKLSKQVVYIAFNKTFECTWLQKLAERMTKSENSILSLLIKDLTVDLCDWFIFSKNKSLNLIGELQGTHSLKRLSTKVLKDMKQYSSLECVQEGRGAQFLFLYYFFILKYQGFSKTLLNDELSPKHWVKDYKEKLSKTWENIKRYLTEYCSLDVQGMVWAVDWLRHKYESEKLVDRELIQDFISWIKAKNPSELKILISEYLDLSPNI</sequence>
<evidence type="ECO:0000259" key="1">
    <source>
        <dbReference type="Pfam" id="PF11074"/>
    </source>
</evidence>
<accession>F0V1K0</accession>
<proteinExistence type="predicted"/>
<feature type="domain" description="DUF2779" evidence="1">
    <location>
        <begin position="498"/>
        <end position="560"/>
    </location>
</feature>
<name>F0V1K0_MYCS3</name>
<gene>
    <name evidence="2" type="ORF">MSUIS_04380</name>
</gene>
<evidence type="ECO:0000313" key="3">
    <source>
        <dbReference type="Proteomes" id="UP000008645"/>
    </source>
</evidence>
<reference evidence="2 3" key="1">
    <citation type="journal article" date="2011" name="J. Bacteriol.">
        <title>Complete genome sequence of the hemotrophic Mycoplasma suis strain KI3806.</title>
        <authorList>
            <person name="Oehlerking J."/>
            <person name="Kube M."/>
            <person name="Felder K.M."/>
            <person name="Matter D."/>
            <person name="Wittenbrink M.M."/>
            <person name="Schwarzenbach S."/>
            <person name="Kramer M.M."/>
            <person name="Hoelzle K."/>
            <person name="Hoelzle L.E."/>
        </authorList>
    </citation>
    <scope>NUCLEOTIDE SEQUENCE [LARGE SCALE GENOMIC DNA]</scope>
    <source>
        <strain evidence="3">KI_3806</strain>
    </source>
</reference>
<dbReference type="Proteomes" id="UP000008645">
    <property type="component" value="Chromosome"/>
</dbReference>
<dbReference type="EMBL" id="FQ790233">
    <property type="protein sequence ID" value="CBZ40531.1"/>
    <property type="molecule type" value="Genomic_DNA"/>
</dbReference>
<dbReference type="OrthoDB" id="394704at2"/>
<dbReference type="RefSeq" id="WP_013609134.1">
    <property type="nucleotide sequence ID" value="NC_015153.1"/>
</dbReference>
<dbReference type="HOGENOM" id="CLU_435348_0_0_14"/>
<organism evidence="2 3">
    <name type="scientific">Mycoplasma suis (strain KI_3806)</name>
    <dbReference type="NCBI Taxonomy" id="708248"/>
    <lineage>
        <taxon>Bacteria</taxon>
        <taxon>Bacillati</taxon>
        <taxon>Mycoplasmatota</taxon>
        <taxon>Mollicutes</taxon>
        <taxon>Mycoplasmataceae</taxon>
        <taxon>Mycoplasma</taxon>
    </lineage>
</organism>
<dbReference type="InterPro" id="IPR021301">
    <property type="entry name" value="DUF2779"/>
</dbReference>
<dbReference type="AlphaFoldDB" id="F0V1K0"/>